<feature type="binding site" evidence="11">
    <location>
        <position position="284"/>
    </location>
    <ligand>
        <name>Mg(2+)</name>
        <dbReference type="ChEBI" id="CHEBI:18420"/>
    </ligand>
</feature>
<dbReference type="EC" id="2.7.1.180" evidence="1 10"/>
<sequence length="330" mass="34762">MNRVLVPQIAVAPLRPAGSLLSLGGETMGTTWSVKLVDGGVASRAEIDALITERLDQVIAEMSTWDHGSLVSRFNVAESCSWHAMPTAFARVLACALDVAEASAGAFDPTVGGAVDLWGFGPKVVAEALPSPAECQEAVASIGWRRVVIDALGRLQQPGGLRLDFSGIAKGFAVDHIADGLKDLGVPSALIEIGGEIFGYGVKPDAQPWWIELENATEVEGGRFVVAACNLAAATSGDWRRRFRHAGAWYGHTLDPRTGRPVIDPAASVTVLHDSCMRADAEATAITVLGVEAGLDYAERRGLAAVIVARSASGYDEHMTSAFAAMLDDE</sequence>
<keyword evidence="6 10" id="KW-0274">FAD</keyword>
<keyword evidence="7 10" id="KW-0460">Magnesium</keyword>
<reference evidence="12" key="1">
    <citation type="submission" date="2024-06" db="EMBL/GenBank/DDBJ databases">
        <title>Caulobacter inopinatus, sp. nov.</title>
        <authorList>
            <person name="Donachie S.P."/>
        </authorList>
    </citation>
    <scope>NUCLEOTIDE SEQUENCE</scope>
    <source>
        <strain evidence="12">73W</strain>
    </source>
</reference>
<evidence type="ECO:0000256" key="10">
    <source>
        <dbReference type="PIRNR" id="PIRNR006268"/>
    </source>
</evidence>
<evidence type="ECO:0000313" key="12">
    <source>
        <dbReference type="EMBL" id="XDO97233.1"/>
    </source>
</evidence>
<dbReference type="SUPFAM" id="SSF143631">
    <property type="entry name" value="ApbE-like"/>
    <property type="match status" value="1"/>
</dbReference>
<evidence type="ECO:0000256" key="4">
    <source>
        <dbReference type="ARBA" id="ARBA00022679"/>
    </source>
</evidence>
<comment type="similarity">
    <text evidence="10">Belongs to the ApbE family.</text>
</comment>
<dbReference type="EMBL" id="CP158375">
    <property type="protein sequence ID" value="XDO97233.1"/>
    <property type="molecule type" value="Genomic_DNA"/>
</dbReference>
<evidence type="ECO:0000256" key="7">
    <source>
        <dbReference type="ARBA" id="ARBA00022842"/>
    </source>
</evidence>
<evidence type="ECO:0000256" key="9">
    <source>
        <dbReference type="ARBA" id="ARBA00048540"/>
    </source>
</evidence>
<evidence type="ECO:0000256" key="11">
    <source>
        <dbReference type="PIRSR" id="PIRSR006268-2"/>
    </source>
</evidence>
<keyword evidence="4 10" id="KW-0808">Transferase</keyword>
<name>A0AB39KVD5_9CAUL</name>
<comment type="catalytic activity">
    <reaction evidence="9 10">
        <text>L-threonyl-[protein] + FAD = FMN-L-threonyl-[protein] + AMP + H(+)</text>
        <dbReference type="Rhea" id="RHEA:36847"/>
        <dbReference type="Rhea" id="RHEA-COMP:11060"/>
        <dbReference type="Rhea" id="RHEA-COMP:11061"/>
        <dbReference type="ChEBI" id="CHEBI:15378"/>
        <dbReference type="ChEBI" id="CHEBI:30013"/>
        <dbReference type="ChEBI" id="CHEBI:57692"/>
        <dbReference type="ChEBI" id="CHEBI:74257"/>
        <dbReference type="ChEBI" id="CHEBI:456215"/>
        <dbReference type="EC" id="2.7.1.180"/>
    </reaction>
</comment>
<dbReference type="GO" id="GO:0016740">
    <property type="term" value="F:transferase activity"/>
    <property type="evidence" value="ECO:0007669"/>
    <property type="project" value="UniProtKB-UniRule"/>
</dbReference>
<keyword evidence="5 10" id="KW-0479">Metal-binding</keyword>
<dbReference type="InterPro" id="IPR003374">
    <property type="entry name" value="ApbE-like_sf"/>
</dbReference>
<organism evidence="12">
    <name type="scientific">Caulobacter sp. 73W</name>
    <dbReference type="NCBI Taxonomy" id="3161137"/>
    <lineage>
        <taxon>Bacteria</taxon>
        <taxon>Pseudomonadati</taxon>
        <taxon>Pseudomonadota</taxon>
        <taxon>Alphaproteobacteria</taxon>
        <taxon>Caulobacterales</taxon>
        <taxon>Caulobacteraceae</taxon>
        <taxon>Caulobacter</taxon>
    </lineage>
</organism>
<evidence type="ECO:0000256" key="6">
    <source>
        <dbReference type="ARBA" id="ARBA00022827"/>
    </source>
</evidence>
<protein>
    <recommendedName>
        <fullName evidence="2 10">FAD:protein FMN transferase</fullName>
        <ecNumber evidence="1 10">2.7.1.180</ecNumber>
    </recommendedName>
    <alternativeName>
        <fullName evidence="8 10">Flavin transferase</fullName>
    </alternativeName>
</protein>
<proteinExistence type="inferred from homology"/>
<comment type="cofactor">
    <cofactor evidence="11">
        <name>Mg(2+)</name>
        <dbReference type="ChEBI" id="CHEBI:18420"/>
    </cofactor>
    <cofactor evidence="11">
        <name>Mn(2+)</name>
        <dbReference type="ChEBI" id="CHEBI:29035"/>
    </cofactor>
    <text evidence="11">Magnesium. Can also use manganese.</text>
</comment>
<dbReference type="RefSeq" id="WP_369060317.1">
    <property type="nucleotide sequence ID" value="NZ_CP158375.1"/>
</dbReference>
<evidence type="ECO:0000256" key="8">
    <source>
        <dbReference type="ARBA" id="ARBA00031306"/>
    </source>
</evidence>
<feature type="binding site" evidence="11">
    <location>
        <position position="280"/>
    </location>
    <ligand>
        <name>Mg(2+)</name>
        <dbReference type="ChEBI" id="CHEBI:18420"/>
    </ligand>
</feature>
<evidence type="ECO:0000256" key="1">
    <source>
        <dbReference type="ARBA" id="ARBA00011955"/>
    </source>
</evidence>
<dbReference type="InterPro" id="IPR024932">
    <property type="entry name" value="ApbE"/>
</dbReference>
<evidence type="ECO:0000256" key="2">
    <source>
        <dbReference type="ARBA" id="ARBA00016337"/>
    </source>
</evidence>
<evidence type="ECO:0000256" key="5">
    <source>
        <dbReference type="ARBA" id="ARBA00022723"/>
    </source>
</evidence>
<dbReference type="PANTHER" id="PTHR30040">
    <property type="entry name" value="THIAMINE BIOSYNTHESIS LIPOPROTEIN APBE"/>
    <property type="match status" value="1"/>
</dbReference>
<feature type="binding site" evidence="11">
    <location>
        <position position="167"/>
    </location>
    <ligand>
        <name>Mg(2+)</name>
        <dbReference type="ChEBI" id="CHEBI:18420"/>
    </ligand>
</feature>
<dbReference type="AlphaFoldDB" id="A0AB39KVD5"/>
<accession>A0AB39KVD5</accession>
<dbReference type="Gene3D" id="3.10.520.10">
    <property type="entry name" value="ApbE-like domains"/>
    <property type="match status" value="1"/>
</dbReference>
<dbReference type="PIRSF" id="PIRSF006268">
    <property type="entry name" value="ApbE"/>
    <property type="match status" value="1"/>
</dbReference>
<dbReference type="GO" id="GO:0046872">
    <property type="term" value="F:metal ion binding"/>
    <property type="evidence" value="ECO:0007669"/>
    <property type="project" value="UniProtKB-UniRule"/>
</dbReference>
<gene>
    <name evidence="12" type="ORF">ABOZ73_02100</name>
</gene>
<evidence type="ECO:0000256" key="3">
    <source>
        <dbReference type="ARBA" id="ARBA00022630"/>
    </source>
</evidence>
<dbReference type="PANTHER" id="PTHR30040:SF2">
    <property type="entry name" value="FAD:PROTEIN FMN TRANSFERASE"/>
    <property type="match status" value="1"/>
</dbReference>
<dbReference type="Pfam" id="PF02424">
    <property type="entry name" value="ApbE"/>
    <property type="match status" value="1"/>
</dbReference>
<keyword evidence="3 10" id="KW-0285">Flavoprotein</keyword>